<gene>
    <name evidence="13" type="ORF">CMC5_039170</name>
</gene>
<dbReference type="KEGG" id="ccro:CMC5_039170"/>
<feature type="domain" description="Radical SAM core" evidence="12">
    <location>
        <begin position="156"/>
        <end position="382"/>
    </location>
</feature>
<dbReference type="InterPro" id="IPR013785">
    <property type="entry name" value="Aldolase_TIM"/>
</dbReference>
<dbReference type="Pfam" id="PF12544">
    <property type="entry name" value="LAM_C"/>
    <property type="match status" value="1"/>
</dbReference>
<keyword evidence="6" id="KW-0479">Metal-binding</keyword>
<evidence type="ECO:0000256" key="7">
    <source>
        <dbReference type="ARBA" id="ARBA00022898"/>
    </source>
</evidence>
<dbReference type="InterPro" id="IPR025895">
    <property type="entry name" value="LAM_C_dom"/>
</dbReference>
<proteinExistence type="inferred from homology"/>
<evidence type="ECO:0000256" key="3">
    <source>
        <dbReference type="ARBA" id="ARBA00008703"/>
    </source>
</evidence>
<feature type="modified residue" description="N6-(pyridoxal phosphate)lysine" evidence="11">
    <location>
        <position position="399"/>
    </location>
</feature>
<comment type="similarity">
    <text evidence="3">Belongs to the radical SAM superfamily. KamA family.</text>
</comment>
<protein>
    <submittedName>
        <fullName evidence="13">L-lysine 2,3-aminomutase</fullName>
    </submittedName>
</protein>
<dbReference type="PANTHER" id="PTHR30538">
    <property type="entry name" value="LYSINE 2,3-AMINOMUTASE-RELATED"/>
    <property type="match status" value="1"/>
</dbReference>
<organism evidence="13 14">
    <name type="scientific">Chondromyces crocatus</name>
    <dbReference type="NCBI Taxonomy" id="52"/>
    <lineage>
        <taxon>Bacteria</taxon>
        <taxon>Pseudomonadati</taxon>
        <taxon>Myxococcota</taxon>
        <taxon>Polyangia</taxon>
        <taxon>Polyangiales</taxon>
        <taxon>Polyangiaceae</taxon>
        <taxon>Chondromyces</taxon>
    </lineage>
</organism>
<evidence type="ECO:0000256" key="9">
    <source>
        <dbReference type="ARBA" id="ARBA00023014"/>
    </source>
</evidence>
<reference evidence="13 14" key="1">
    <citation type="submission" date="2015-07" db="EMBL/GenBank/DDBJ databases">
        <title>Genome analysis of myxobacterium Chondromyces crocatus Cm c5 reveals a high potential for natural compound synthesis and the genetic basis for the loss of fruiting body formation.</title>
        <authorList>
            <person name="Zaburannyi N."/>
            <person name="Bunk B."/>
            <person name="Maier J."/>
            <person name="Overmann J."/>
            <person name="Mueller R."/>
        </authorList>
    </citation>
    <scope>NUCLEOTIDE SEQUENCE [LARGE SCALE GENOMIC DNA]</scope>
    <source>
        <strain evidence="13 14">Cm c5</strain>
    </source>
</reference>
<evidence type="ECO:0000256" key="11">
    <source>
        <dbReference type="PIRSR" id="PIRSR603739-50"/>
    </source>
</evidence>
<dbReference type="InterPro" id="IPR007197">
    <property type="entry name" value="rSAM"/>
</dbReference>
<evidence type="ECO:0000256" key="4">
    <source>
        <dbReference type="ARBA" id="ARBA00022485"/>
    </source>
</evidence>
<dbReference type="OrthoDB" id="9768064at2"/>
<dbReference type="Gene3D" id="3.20.20.70">
    <property type="entry name" value="Aldolase class I"/>
    <property type="match status" value="1"/>
</dbReference>
<evidence type="ECO:0000313" key="13">
    <source>
        <dbReference type="EMBL" id="AKT39766.1"/>
    </source>
</evidence>
<evidence type="ECO:0000256" key="6">
    <source>
        <dbReference type="ARBA" id="ARBA00022723"/>
    </source>
</evidence>
<dbReference type="AlphaFoldDB" id="A0A0K1EFW7"/>
<evidence type="ECO:0000259" key="12">
    <source>
        <dbReference type="PROSITE" id="PS51918"/>
    </source>
</evidence>
<dbReference type="PATRIC" id="fig|52.7.peg.4311"/>
<dbReference type="NCBIfam" id="TIGR00238">
    <property type="entry name" value="KamA family radical SAM protein"/>
    <property type="match status" value="1"/>
</dbReference>
<dbReference type="Proteomes" id="UP000067626">
    <property type="component" value="Chromosome"/>
</dbReference>
<dbReference type="EMBL" id="CP012159">
    <property type="protein sequence ID" value="AKT39766.1"/>
    <property type="molecule type" value="Genomic_DNA"/>
</dbReference>
<dbReference type="PANTHER" id="PTHR30538:SF0">
    <property type="entry name" value="L-LYSINE 2,3-AMINOMUTASE AQ_1632-RELATED"/>
    <property type="match status" value="1"/>
</dbReference>
<evidence type="ECO:0000256" key="10">
    <source>
        <dbReference type="ARBA" id="ARBA00023235"/>
    </source>
</evidence>
<comment type="cofactor">
    <cofactor evidence="2">
        <name>[4Fe-4S] cluster</name>
        <dbReference type="ChEBI" id="CHEBI:49883"/>
    </cofactor>
</comment>
<keyword evidence="8" id="KW-0408">Iron</keyword>
<sequence>MTATTPTPLIELGTKPSGIVPLKPPVDPATLRHKNFIDAPDWRRIPAYADVTEEQFLDHKWQSKKSITRPDKLLDALRSLVSEEFIRDATEGFQRAPMSLRVSPYMLSLIDWNDPYDDPLRIQFIPLASRLLPDHPKLGLDSLHERADAPVPGLTHRYPDKALFLPLDTCPVYCRFCTRSYAVGIDTEEVEKTHFRVDEARWKQAFEYIASRPELEDIVVSGGDAYNLRPEQITLILTTLLEMPNIQRIRVATKGPAVMPQKILTDDEWVDAVTRGVDLGRKLHKEVVLHTHFNNPNEITGITRDAMNRLFERGITIRNQSVLQRGVNDTPETMKLLVKRLGQIHVHPYYVYVHDLVQGVEDLRTTLETGLMLEKHVRGTTAGFNTPTFVVDAPGGGGKRDAHSYEFYDRETGISIYQAPSVKPGQRYIYFDPIDLLPPEGQARWADPSQHQVMIDDALSRVREPGRGRPD</sequence>
<dbReference type="InterPro" id="IPR003739">
    <property type="entry name" value="Lys_aminomutase/Glu_NH3_mut"/>
</dbReference>
<accession>A0A0K1EFW7</accession>
<keyword evidence="14" id="KW-1185">Reference proteome</keyword>
<dbReference type="GO" id="GO:0051539">
    <property type="term" value="F:4 iron, 4 sulfur cluster binding"/>
    <property type="evidence" value="ECO:0007669"/>
    <property type="project" value="UniProtKB-KW"/>
</dbReference>
<evidence type="ECO:0000256" key="2">
    <source>
        <dbReference type="ARBA" id="ARBA00001966"/>
    </source>
</evidence>
<keyword evidence="4" id="KW-0004">4Fe-4S</keyword>
<keyword evidence="5" id="KW-0949">S-adenosyl-L-methionine</keyword>
<dbReference type="GO" id="GO:0046872">
    <property type="term" value="F:metal ion binding"/>
    <property type="evidence" value="ECO:0007669"/>
    <property type="project" value="UniProtKB-KW"/>
</dbReference>
<name>A0A0K1EFW7_CHOCO</name>
<comment type="cofactor">
    <cofactor evidence="1 11">
        <name>pyridoxal 5'-phosphate</name>
        <dbReference type="ChEBI" id="CHEBI:597326"/>
    </cofactor>
</comment>
<dbReference type="RefSeq" id="WP_050431800.1">
    <property type="nucleotide sequence ID" value="NZ_CP012159.1"/>
</dbReference>
<dbReference type="GO" id="GO:0016853">
    <property type="term" value="F:isomerase activity"/>
    <property type="evidence" value="ECO:0007669"/>
    <property type="project" value="UniProtKB-KW"/>
</dbReference>
<dbReference type="InterPro" id="IPR058240">
    <property type="entry name" value="rSAM_sf"/>
</dbReference>
<dbReference type="SFLD" id="SFLDS00029">
    <property type="entry name" value="Radical_SAM"/>
    <property type="match status" value="1"/>
</dbReference>
<keyword evidence="10" id="KW-0413">Isomerase</keyword>
<keyword evidence="7 11" id="KW-0663">Pyridoxal phosphate</keyword>
<evidence type="ECO:0000313" key="14">
    <source>
        <dbReference type="Proteomes" id="UP000067626"/>
    </source>
</evidence>
<evidence type="ECO:0000256" key="8">
    <source>
        <dbReference type="ARBA" id="ARBA00023004"/>
    </source>
</evidence>
<dbReference type="STRING" id="52.CMC5_039170"/>
<dbReference type="PROSITE" id="PS51918">
    <property type="entry name" value="RADICAL_SAM"/>
    <property type="match status" value="1"/>
</dbReference>
<evidence type="ECO:0000256" key="1">
    <source>
        <dbReference type="ARBA" id="ARBA00001933"/>
    </source>
</evidence>
<dbReference type="SUPFAM" id="SSF102114">
    <property type="entry name" value="Radical SAM enzymes"/>
    <property type="match status" value="1"/>
</dbReference>
<dbReference type="SFLD" id="SFLDG01070">
    <property type="entry name" value="PLP-dependent"/>
    <property type="match status" value="1"/>
</dbReference>
<evidence type="ECO:0000256" key="5">
    <source>
        <dbReference type="ARBA" id="ARBA00022691"/>
    </source>
</evidence>
<keyword evidence="9" id="KW-0411">Iron-sulfur</keyword>